<keyword evidence="2" id="KW-0547">Nucleotide-binding</keyword>
<evidence type="ECO:0000256" key="1">
    <source>
        <dbReference type="ARBA" id="ARBA00007837"/>
    </source>
</evidence>
<dbReference type="GO" id="GO:0008986">
    <property type="term" value="F:pyruvate, water dikinase activity"/>
    <property type="evidence" value="ECO:0007669"/>
    <property type="project" value="InterPro"/>
</dbReference>
<evidence type="ECO:0000313" key="6">
    <source>
        <dbReference type="Proteomes" id="UP000178914"/>
    </source>
</evidence>
<evidence type="ECO:0000256" key="3">
    <source>
        <dbReference type="ARBA" id="ARBA00022840"/>
    </source>
</evidence>
<dbReference type="PANTHER" id="PTHR43030">
    <property type="entry name" value="PHOSPHOENOLPYRUVATE SYNTHASE"/>
    <property type="match status" value="1"/>
</dbReference>
<gene>
    <name evidence="5" type="ORF">A3B02_02395</name>
</gene>
<evidence type="ECO:0000256" key="2">
    <source>
        <dbReference type="ARBA" id="ARBA00022741"/>
    </source>
</evidence>
<accession>A0A1F7J816</accession>
<protein>
    <recommendedName>
        <fullName evidence="4">PEP-utilising enzyme mobile domain-containing protein</fullName>
    </recommendedName>
</protein>
<dbReference type="Pfam" id="PF00391">
    <property type="entry name" value="PEP-utilizers"/>
    <property type="match status" value="1"/>
</dbReference>
<dbReference type="STRING" id="1802068.A3B02_02395"/>
<evidence type="ECO:0000313" key="5">
    <source>
        <dbReference type="EMBL" id="OGK51755.1"/>
    </source>
</evidence>
<comment type="similarity">
    <text evidence="1">Belongs to the PEP-utilizing enzyme family.</text>
</comment>
<dbReference type="PANTHER" id="PTHR43030:SF1">
    <property type="entry name" value="PHOSPHOENOLPYRUVATE SYNTHASE"/>
    <property type="match status" value="1"/>
</dbReference>
<dbReference type="InterPro" id="IPR006319">
    <property type="entry name" value="PEP_synth"/>
</dbReference>
<feature type="domain" description="PEP-utilising enzyme mobile" evidence="4">
    <location>
        <begin position="368"/>
        <end position="438"/>
    </location>
</feature>
<proteinExistence type="inferred from homology"/>
<keyword evidence="3" id="KW-0067">ATP-binding</keyword>
<evidence type="ECO:0000259" key="4">
    <source>
        <dbReference type="Pfam" id="PF00391"/>
    </source>
</evidence>
<dbReference type="SUPFAM" id="SSF52009">
    <property type="entry name" value="Phosphohistidine domain"/>
    <property type="match status" value="1"/>
</dbReference>
<dbReference type="AlphaFoldDB" id="A0A1F7J816"/>
<organism evidence="5 6">
    <name type="scientific">Candidatus Roizmanbacteria bacterium RIFCSPLOWO2_01_FULL_42_14</name>
    <dbReference type="NCBI Taxonomy" id="1802068"/>
    <lineage>
        <taxon>Bacteria</taxon>
        <taxon>Candidatus Roizmaniibacteriota</taxon>
    </lineage>
</organism>
<reference evidence="5 6" key="1">
    <citation type="journal article" date="2016" name="Nat. Commun.">
        <title>Thousands of microbial genomes shed light on interconnected biogeochemical processes in an aquifer system.</title>
        <authorList>
            <person name="Anantharaman K."/>
            <person name="Brown C.T."/>
            <person name="Hug L.A."/>
            <person name="Sharon I."/>
            <person name="Castelle C.J."/>
            <person name="Probst A.J."/>
            <person name="Thomas B.C."/>
            <person name="Singh A."/>
            <person name="Wilkins M.J."/>
            <person name="Karaoz U."/>
            <person name="Brodie E.L."/>
            <person name="Williams K.H."/>
            <person name="Hubbard S.S."/>
            <person name="Banfield J.F."/>
        </authorList>
    </citation>
    <scope>NUCLEOTIDE SEQUENCE [LARGE SCALE GENOMIC DNA]</scope>
</reference>
<dbReference type="Proteomes" id="UP000178914">
    <property type="component" value="Unassembled WGS sequence"/>
</dbReference>
<dbReference type="InterPro" id="IPR036637">
    <property type="entry name" value="Phosphohistidine_dom_sf"/>
</dbReference>
<name>A0A1F7J816_9BACT</name>
<dbReference type="GO" id="GO:0005524">
    <property type="term" value="F:ATP binding"/>
    <property type="evidence" value="ECO:0007669"/>
    <property type="project" value="UniProtKB-KW"/>
</dbReference>
<dbReference type="InterPro" id="IPR008279">
    <property type="entry name" value="PEP-util_enz_mobile_dom"/>
</dbReference>
<dbReference type="EMBL" id="MGAS01000018">
    <property type="protein sequence ID" value="OGK51755.1"/>
    <property type="molecule type" value="Genomic_DNA"/>
</dbReference>
<comment type="caution">
    <text evidence="5">The sequence shown here is derived from an EMBL/GenBank/DDBJ whole genome shotgun (WGS) entry which is preliminary data.</text>
</comment>
<dbReference type="Gene3D" id="3.50.30.10">
    <property type="entry name" value="Phosphohistidine domain"/>
    <property type="match status" value="1"/>
</dbReference>
<sequence>MQYKLVWVEENVNYFDLEPSLLNYGPHAEMRFGYGVQNAAISGKDFAATFYLSEDDIERNKEKGYLFFMKKSNCDLLLKAIGAHRQDLEKACKKLLKLDLSKLTPAEFFDVYVGTASRLKPLFTAYSMTQPDRTVYIEEKLEEYLEDQPIASIPQAIQVLSTPLHTFSTSKKVAHIFKTFAESIKAEDAKIDMTIMDKSIYTIKDVSQDKKNTLMKTLNVPPYIEHMSYILSTFAEERLKMRFSWMLAIYFNELFLIELKRRYGILKSDLRMYDLSEFDDIIAKGILVPEDVLKERKKGFLKVLKDGHIKTFSGAAAVEYVKHHLETKVRKTSLLHGRSASPGFVQGTAIVFSYKHTEEHAAKIQDMKGGEVIVSEMTRPNLIVACRKASAIVTDEGGALCHAAIISREFNIPCIVGTESATKMIKDGDTLEVNADEGIVRIIA</sequence>